<evidence type="ECO:0000259" key="2">
    <source>
        <dbReference type="Pfam" id="PF20411"/>
    </source>
</evidence>
<dbReference type="Proteomes" id="UP000298327">
    <property type="component" value="Unassembled WGS sequence"/>
</dbReference>
<evidence type="ECO:0000313" key="4">
    <source>
        <dbReference type="Proteomes" id="UP000298327"/>
    </source>
</evidence>
<evidence type="ECO:0000313" key="3">
    <source>
        <dbReference type="EMBL" id="TFY66223.1"/>
    </source>
</evidence>
<dbReference type="AlphaFoldDB" id="A0A4Y9YX44"/>
<evidence type="ECO:0000256" key="1">
    <source>
        <dbReference type="SAM" id="MobiDB-lite"/>
    </source>
</evidence>
<proteinExistence type="predicted"/>
<reference evidence="3 4" key="1">
    <citation type="submission" date="2019-02" db="EMBL/GenBank/DDBJ databases">
        <title>Genome sequencing of the rare red list fungi Dentipellis fragilis.</title>
        <authorList>
            <person name="Buettner E."/>
            <person name="Kellner H."/>
        </authorList>
    </citation>
    <scope>NUCLEOTIDE SEQUENCE [LARGE SCALE GENOMIC DNA]</scope>
    <source>
        <strain evidence="3 4">DSM 105465</strain>
    </source>
</reference>
<feature type="region of interest" description="Disordered" evidence="1">
    <location>
        <begin position="1"/>
        <end position="20"/>
    </location>
</feature>
<name>A0A4Y9YX44_9AGAM</name>
<dbReference type="EMBL" id="SEOQ01000267">
    <property type="protein sequence ID" value="TFY66223.1"/>
    <property type="molecule type" value="Genomic_DNA"/>
</dbReference>
<comment type="caution">
    <text evidence="3">The sequence shown here is derived from an EMBL/GenBank/DDBJ whole genome shotgun (WGS) entry which is preliminary data.</text>
</comment>
<dbReference type="STRING" id="205917.A0A4Y9YX44"/>
<keyword evidence="4" id="KW-1185">Reference proteome</keyword>
<dbReference type="Pfam" id="PF20411">
    <property type="entry name" value="DUF6697"/>
    <property type="match status" value="1"/>
</dbReference>
<gene>
    <name evidence="3" type="ORF">EVG20_g4869</name>
</gene>
<feature type="domain" description="DUF6697" evidence="2">
    <location>
        <begin position="3"/>
        <end position="166"/>
    </location>
</feature>
<dbReference type="InterPro" id="IPR046520">
    <property type="entry name" value="DUF6697"/>
</dbReference>
<dbReference type="OrthoDB" id="3265858at2759"/>
<organism evidence="3 4">
    <name type="scientific">Dentipellis fragilis</name>
    <dbReference type="NCBI Taxonomy" id="205917"/>
    <lineage>
        <taxon>Eukaryota</taxon>
        <taxon>Fungi</taxon>
        <taxon>Dikarya</taxon>
        <taxon>Basidiomycota</taxon>
        <taxon>Agaricomycotina</taxon>
        <taxon>Agaricomycetes</taxon>
        <taxon>Russulales</taxon>
        <taxon>Hericiaceae</taxon>
        <taxon>Dentipellis</taxon>
    </lineage>
</organism>
<accession>A0A4Y9YX44</accession>
<sequence length="243" mass="28099">MRPIILPRPEFSPDLPSSPGAPGTILTNRSDIFDFGPISLWVKTAPEEGLWKYFGNYRFARSVQPLTADETGQFDELTRNAWARLLSNKKYDYHAELRVRIWLRKVGMRVTEKLVAVQMDLLRANESLIELNESDIAEALCSWKETLHVVTMRCVGYDHDFLTDVETRWKKWQATASAKPEKYPMQEIFGSSVELNHPAHLLVYSLASSKSFTHFFHFPRLRSPLRLHIPIISPALFRRQARS</sequence>
<protein>
    <recommendedName>
        <fullName evidence="2">DUF6697 domain-containing protein</fullName>
    </recommendedName>
</protein>